<reference evidence="2 3" key="1">
    <citation type="submission" date="2019-06" db="EMBL/GenBank/DDBJ databases">
        <title>Draft genomes of female and male turbot (Scophthalmus maximus).</title>
        <authorList>
            <person name="Xu H."/>
            <person name="Xu X.-W."/>
            <person name="Shao C."/>
            <person name="Chen S."/>
        </authorList>
    </citation>
    <scope>NUCLEOTIDE SEQUENCE [LARGE SCALE GENOMIC DNA]</scope>
    <source>
        <strain evidence="2">Ysfricsl-2016a</strain>
        <tissue evidence="2">Blood</tissue>
    </source>
</reference>
<proteinExistence type="predicted"/>
<evidence type="ECO:0000256" key="1">
    <source>
        <dbReference type="SAM" id="MobiDB-lite"/>
    </source>
</evidence>
<protein>
    <submittedName>
        <fullName evidence="2">Uncharacterized protein</fullName>
    </submittedName>
</protein>
<dbReference type="AlphaFoldDB" id="A0A6A4S6J7"/>
<accession>A0A6A4S6J7</accession>
<gene>
    <name evidence="2" type="ORF">F2P81_021498</name>
</gene>
<evidence type="ECO:0000313" key="2">
    <source>
        <dbReference type="EMBL" id="KAF0026761.1"/>
    </source>
</evidence>
<organism evidence="2 3">
    <name type="scientific">Scophthalmus maximus</name>
    <name type="common">Turbot</name>
    <name type="synonym">Psetta maxima</name>
    <dbReference type="NCBI Taxonomy" id="52904"/>
    <lineage>
        <taxon>Eukaryota</taxon>
        <taxon>Metazoa</taxon>
        <taxon>Chordata</taxon>
        <taxon>Craniata</taxon>
        <taxon>Vertebrata</taxon>
        <taxon>Euteleostomi</taxon>
        <taxon>Actinopterygii</taxon>
        <taxon>Neopterygii</taxon>
        <taxon>Teleostei</taxon>
        <taxon>Neoteleostei</taxon>
        <taxon>Acanthomorphata</taxon>
        <taxon>Carangaria</taxon>
        <taxon>Pleuronectiformes</taxon>
        <taxon>Pleuronectoidei</taxon>
        <taxon>Scophthalmidae</taxon>
        <taxon>Scophthalmus</taxon>
    </lineage>
</organism>
<feature type="region of interest" description="Disordered" evidence="1">
    <location>
        <begin position="60"/>
        <end position="83"/>
    </location>
</feature>
<name>A0A6A4S6J7_SCOMX</name>
<dbReference type="EMBL" id="VEVO01000019">
    <property type="protein sequence ID" value="KAF0026761.1"/>
    <property type="molecule type" value="Genomic_DNA"/>
</dbReference>
<feature type="compositionally biased region" description="Basic and acidic residues" evidence="1">
    <location>
        <begin position="62"/>
        <end position="72"/>
    </location>
</feature>
<evidence type="ECO:0000313" key="3">
    <source>
        <dbReference type="Proteomes" id="UP000438429"/>
    </source>
</evidence>
<sequence>MPSLILSLRPQVTVSTLTEREKWRLDALVVVGTVQHDLRHGLRAAAALLQQPFAATRRPRVRGAEQGREVSLPRRQVHVSKSKSNQETAINDIHLTVTASSLASKEAVYKQVSSHLSPLSAAHQSLPECKCLFSDRPLIARTDACASPALTDAVIASLSMLTRLPSPAQVL</sequence>
<comment type="caution">
    <text evidence="2">The sequence shown here is derived from an EMBL/GenBank/DDBJ whole genome shotgun (WGS) entry which is preliminary data.</text>
</comment>
<dbReference type="Proteomes" id="UP000438429">
    <property type="component" value="Unassembled WGS sequence"/>
</dbReference>